<accession>A0A8J6P0D3</accession>
<dbReference type="InterPro" id="IPR010181">
    <property type="entry name" value="CGCAxxGCC_motif"/>
</dbReference>
<organism evidence="1 2">
    <name type="scientific">Candidatus Desulfatibia vada</name>
    <dbReference type="NCBI Taxonomy" id="2841696"/>
    <lineage>
        <taxon>Bacteria</taxon>
        <taxon>Pseudomonadati</taxon>
        <taxon>Thermodesulfobacteriota</taxon>
        <taxon>Desulfobacteria</taxon>
        <taxon>Desulfobacterales</taxon>
        <taxon>Desulfobacterales incertae sedis</taxon>
        <taxon>Candidatus Desulfatibia</taxon>
    </lineage>
</organism>
<reference evidence="1 2" key="1">
    <citation type="submission" date="2020-08" db="EMBL/GenBank/DDBJ databases">
        <title>Bridging the membrane lipid divide: bacteria of the FCB group superphylum have the potential to synthesize archaeal ether lipids.</title>
        <authorList>
            <person name="Villanueva L."/>
            <person name="Von Meijenfeldt F.A.B."/>
            <person name="Westbye A.B."/>
            <person name="Yadav S."/>
            <person name="Hopmans E.C."/>
            <person name="Dutilh B.E."/>
            <person name="Sinninghe Damste J.S."/>
        </authorList>
    </citation>
    <scope>NUCLEOTIDE SEQUENCE [LARGE SCALE GENOMIC DNA]</scope>
    <source>
        <strain evidence="1">NIOZ-UU17</strain>
    </source>
</reference>
<dbReference type="AlphaFoldDB" id="A0A8J6P0D3"/>
<evidence type="ECO:0000313" key="2">
    <source>
        <dbReference type="Proteomes" id="UP000605201"/>
    </source>
</evidence>
<name>A0A8J6P0D3_9BACT</name>
<sequence>MWEVYDLDNEDFLWTGIPFLGGIGGYQNAPCGVVSASAVCLGLRHRCPMSDKEGAKQARHAVRAFSAKIVTEFNRHFGDITCLGLIGMDFSKPGEYQKFLESGVWKDKCVKYVEFMIEKLYELEDNKGLFVLAP</sequence>
<dbReference type="EMBL" id="JACNIG010000145">
    <property type="protein sequence ID" value="MBC8431471.1"/>
    <property type="molecule type" value="Genomic_DNA"/>
</dbReference>
<comment type="caution">
    <text evidence="1">The sequence shown here is derived from an EMBL/GenBank/DDBJ whole genome shotgun (WGS) entry which is preliminary data.</text>
</comment>
<dbReference type="Proteomes" id="UP000605201">
    <property type="component" value="Unassembled WGS sequence"/>
</dbReference>
<protein>
    <submittedName>
        <fullName evidence="1">C_GCAxxG_C_C family protein</fullName>
    </submittedName>
</protein>
<proteinExistence type="predicted"/>
<gene>
    <name evidence="1" type="ORF">H8D96_06085</name>
</gene>
<dbReference type="Pfam" id="PF09719">
    <property type="entry name" value="C_GCAxxG_C_C"/>
    <property type="match status" value="1"/>
</dbReference>
<evidence type="ECO:0000313" key="1">
    <source>
        <dbReference type="EMBL" id="MBC8431471.1"/>
    </source>
</evidence>